<proteinExistence type="predicted"/>
<reference evidence="1" key="1">
    <citation type="submission" date="2014-09" db="EMBL/GenBank/DDBJ databases">
        <authorList>
            <person name="Magalhaes I.L.F."/>
            <person name="Oliveira U."/>
            <person name="Santos F.R."/>
            <person name="Vidigal T.H.D.A."/>
            <person name="Brescovit A.D."/>
            <person name="Santos A.J."/>
        </authorList>
    </citation>
    <scope>NUCLEOTIDE SEQUENCE</scope>
    <source>
        <tissue evidence="1">Shoot tissue taken approximately 20 cm above the soil surface</tissue>
    </source>
</reference>
<dbReference type="EMBL" id="GBRH01188641">
    <property type="protein sequence ID" value="JAE09255.1"/>
    <property type="molecule type" value="Transcribed_RNA"/>
</dbReference>
<name>A0A0A9F894_ARUDO</name>
<sequence length="40" mass="4418">MSSAAASPFSTAVNLNHPCSCTVGSDCYSEHFYMTFYHPR</sequence>
<protein>
    <submittedName>
        <fullName evidence="1">Uncharacterized protein</fullName>
    </submittedName>
</protein>
<evidence type="ECO:0000313" key="1">
    <source>
        <dbReference type="EMBL" id="JAE09255.1"/>
    </source>
</evidence>
<dbReference type="AlphaFoldDB" id="A0A0A9F894"/>
<organism evidence="1">
    <name type="scientific">Arundo donax</name>
    <name type="common">Giant reed</name>
    <name type="synonym">Donax arundinaceus</name>
    <dbReference type="NCBI Taxonomy" id="35708"/>
    <lineage>
        <taxon>Eukaryota</taxon>
        <taxon>Viridiplantae</taxon>
        <taxon>Streptophyta</taxon>
        <taxon>Embryophyta</taxon>
        <taxon>Tracheophyta</taxon>
        <taxon>Spermatophyta</taxon>
        <taxon>Magnoliopsida</taxon>
        <taxon>Liliopsida</taxon>
        <taxon>Poales</taxon>
        <taxon>Poaceae</taxon>
        <taxon>PACMAD clade</taxon>
        <taxon>Arundinoideae</taxon>
        <taxon>Arundineae</taxon>
        <taxon>Arundo</taxon>
    </lineage>
</organism>
<reference evidence="1" key="2">
    <citation type="journal article" date="2015" name="Data Brief">
        <title>Shoot transcriptome of the giant reed, Arundo donax.</title>
        <authorList>
            <person name="Barrero R.A."/>
            <person name="Guerrero F.D."/>
            <person name="Moolhuijzen P."/>
            <person name="Goolsby J.A."/>
            <person name="Tidwell J."/>
            <person name="Bellgard S.E."/>
            <person name="Bellgard M.I."/>
        </authorList>
    </citation>
    <scope>NUCLEOTIDE SEQUENCE</scope>
    <source>
        <tissue evidence="1">Shoot tissue taken approximately 20 cm above the soil surface</tissue>
    </source>
</reference>
<accession>A0A0A9F894</accession>